<feature type="chain" id="PRO_5034536899" evidence="3">
    <location>
        <begin position="33"/>
        <end position="482"/>
    </location>
</feature>
<keyword evidence="1 3" id="KW-0732">Signal</keyword>
<evidence type="ECO:0000313" key="5">
    <source>
        <dbReference type="EMBL" id="TYB80099.1"/>
    </source>
</evidence>
<dbReference type="SUPFAM" id="SSF54534">
    <property type="entry name" value="FKBP-like"/>
    <property type="match status" value="2"/>
</dbReference>
<dbReference type="Gene3D" id="1.10.4030.10">
    <property type="entry name" value="Porin chaperone SurA, peptide-binding domain"/>
    <property type="match status" value="1"/>
</dbReference>
<organism evidence="5 6">
    <name type="scientific">Bizionia saleffrena</name>
    <dbReference type="NCBI Taxonomy" id="291189"/>
    <lineage>
        <taxon>Bacteria</taxon>
        <taxon>Pseudomonadati</taxon>
        <taxon>Bacteroidota</taxon>
        <taxon>Flavobacteriia</taxon>
        <taxon>Flavobacteriales</taxon>
        <taxon>Flavobacteriaceae</taxon>
        <taxon>Bizionia</taxon>
    </lineage>
</organism>
<evidence type="ECO:0000256" key="1">
    <source>
        <dbReference type="ARBA" id="ARBA00022729"/>
    </source>
</evidence>
<evidence type="ECO:0000256" key="2">
    <source>
        <dbReference type="PROSITE-ProRule" id="PRU00278"/>
    </source>
</evidence>
<dbReference type="InterPro" id="IPR000297">
    <property type="entry name" value="PPIase_PpiC"/>
</dbReference>
<accession>A0A8H2LGW6</accession>
<dbReference type="AlphaFoldDB" id="A0A8H2LGW6"/>
<feature type="domain" description="PpiC" evidence="4">
    <location>
        <begin position="309"/>
        <end position="422"/>
    </location>
</feature>
<keyword evidence="6" id="KW-1185">Reference proteome</keyword>
<dbReference type="Pfam" id="PF00639">
    <property type="entry name" value="Rotamase"/>
    <property type="match status" value="2"/>
</dbReference>
<dbReference type="InterPro" id="IPR050280">
    <property type="entry name" value="OMP_Chaperone_SurA"/>
</dbReference>
<dbReference type="RefSeq" id="WP_148367991.1">
    <property type="nucleotide sequence ID" value="NZ_VSKM01000001.1"/>
</dbReference>
<dbReference type="Proteomes" id="UP000323324">
    <property type="component" value="Unassembled WGS sequence"/>
</dbReference>
<dbReference type="SUPFAM" id="SSF109998">
    <property type="entry name" value="Triger factor/SurA peptide-binding domain-like"/>
    <property type="match status" value="1"/>
</dbReference>
<reference evidence="5 6" key="1">
    <citation type="submission" date="2019-08" db="EMBL/GenBank/DDBJ databases">
        <title>Genomes of Antarctic Bizionia species.</title>
        <authorList>
            <person name="Bowman J.P."/>
        </authorList>
    </citation>
    <scope>NUCLEOTIDE SEQUENCE [LARGE SCALE GENOMIC DNA]</scope>
    <source>
        <strain evidence="5 6">HFD</strain>
    </source>
</reference>
<dbReference type="PROSITE" id="PS50198">
    <property type="entry name" value="PPIC_PPIASE_2"/>
    <property type="match status" value="2"/>
</dbReference>
<protein>
    <submittedName>
        <fullName evidence="5">Peptidylprolyl isomerase</fullName>
    </submittedName>
</protein>
<dbReference type="InterPro" id="IPR027304">
    <property type="entry name" value="Trigger_fact/SurA_dom_sf"/>
</dbReference>
<evidence type="ECO:0000313" key="6">
    <source>
        <dbReference type="Proteomes" id="UP000323324"/>
    </source>
</evidence>
<dbReference type="GO" id="GO:0003755">
    <property type="term" value="F:peptidyl-prolyl cis-trans isomerase activity"/>
    <property type="evidence" value="ECO:0007669"/>
    <property type="project" value="UniProtKB-KW"/>
</dbReference>
<dbReference type="EMBL" id="VSKM01000001">
    <property type="protein sequence ID" value="TYB80099.1"/>
    <property type="molecule type" value="Genomic_DNA"/>
</dbReference>
<dbReference type="Gene3D" id="3.10.50.40">
    <property type="match status" value="2"/>
</dbReference>
<dbReference type="PANTHER" id="PTHR47637">
    <property type="entry name" value="CHAPERONE SURA"/>
    <property type="match status" value="1"/>
</dbReference>
<sequence>MLLKINNLKSTINLKHIIALSISLFAATGLFAQEIIEDTPEETIVKDSVQPFKESKIDGVAAVVGEFIVLDSDIDKTELQIKAQGGDPSNFTRCELFGKLLEDKLYAHHAIQDSIVVSDAEIRSVVSQQVEQFKIQFKGDLSEVLDFYKKDTEKALKDEMFEINKANKLASEMQKKIINEVEITPEEVRVFFNNIPVDERPVFGTELKVAQIVVEPVVAPESVQRAIDRLKEFKTDVEENGANFRSKVVLYTDDLASKAKGGLYTLNRNKPQMVKEFREVAFSLQEGQISDPFKSEFGYHIVLLEKIRGQEYDVRHILLIPEVSSEAVKAAKDKLENIRENIINGNITFADAAKDSSDEIKTKFQGGQLINPQTQDYNFELTKMDPELYGQLQALENNEISKVITDQDRTGDVKFKIITVTDRIDEHEANYARDYLKIKELALNEKRLNVIDKWQQEKIMDTYIKISDSHKDCEFNSNWLKK</sequence>
<comment type="caution">
    <text evidence="5">The sequence shown here is derived from an EMBL/GenBank/DDBJ whole genome shotgun (WGS) entry which is preliminary data.</text>
</comment>
<keyword evidence="2 5" id="KW-0413">Isomerase</keyword>
<evidence type="ECO:0000259" key="4">
    <source>
        <dbReference type="PROSITE" id="PS50198"/>
    </source>
</evidence>
<gene>
    <name evidence="5" type="ORF">ES676_00050</name>
</gene>
<name>A0A8H2LGW6_9FLAO</name>
<evidence type="ECO:0000256" key="3">
    <source>
        <dbReference type="SAM" id="SignalP"/>
    </source>
</evidence>
<dbReference type="PANTHER" id="PTHR47637:SF1">
    <property type="entry name" value="CHAPERONE SURA"/>
    <property type="match status" value="1"/>
</dbReference>
<dbReference type="InterPro" id="IPR046357">
    <property type="entry name" value="PPIase_dom_sf"/>
</dbReference>
<keyword evidence="2" id="KW-0697">Rotamase</keyword>
<proteinExistence type="predicted"/>
<feature type="domain" description="PpiC" evidence="4">
    <location>
        <begin position="204"/>
        <end position="306"/>
    </location>
</feature>
<feature type="signal peptide" evidence="3">
    <location>
        <begin position="1"/>
        <end position="32"/>
    </location>
</feature>